<keyword evidence="3" id="KW-1015">Disulfide bond</keyword>
<reference evidence="5" key="2">
    <citation type="submission" date="2025-09" db="UniProtKB">
        <authorList>
            <consortium name="Ensembl"/>
        </authorList>
    </citation>
    <scope>IDENTIFICATION</scope>
</reference>
<keyword evidence="6" id="KW-1185">Reference proteome</keyword>
<dbReference type="Proteomes" id="UP000694403">
    <property type="component" value="Unplaced"/>
</dbReference>
<name>A0A8C3RZ40_CHESE</name>
<evidence type="ECO:0000313" key="6">
    <source>
        <dbReference type="Proteomes" id="UP000694403"/>
    </source>
</evidence>
<keyword evidence="2" id="KW-0964">Secreted</keyword>
<evidence type="ECO:0000313" key="5">
    <source>
        <dbReference type="Ensembl" id="ENSCSRP00000006356.1"/>
    </source>
</evidence>
<dbReference type="PRINTS" id="PR01857">
    <property type="entry name" value="ADAMTSFAMILY"/>
</dbReference>
<organism evidence="5 6">
    <name type="scientific">Chelydra serpentina</name>
    <name type="common">Snapping turtle</name>
    <name type="synonym">Testudo serpentina</name>
    <dbReference type="NCBI Taxonomy" id="8475"/>
    <lineage>
        <taxon>Eukaryota</taxon>
        <taxon>Metazoa</taxon>
        <taxon>Chordata</taxon>
        <taxon>Craniata</taxon>
        <taxon>Vertebrata</taxon>
        <taxon>Euteleostomi</taxon>
        <taxon>Archelosauria</taxon>
        <taxon>Testudinata</taxon>
        <taxon>Testudines</taxon>
        <taxon>Cryptodira</taxon>
        <taxon>Durocryptodira</taxon>
        <taxon>Americhelydia</taxon>
        <taxon>Chelydroidea</taxon>
        <taxon>Chelydridae</taxon>
        <taxon>Chelydra</taxon>
    </lineage>
</organism>
<dbReference type="GO" id="GO:0006508">
    <property type="term" value="P:proteolysis"/>
    <property type="evidence" value="ECO:0007669"/>
    <property type="project" value="TreeGrafter"/>
</dbReference>
<evidence type="ECO:0000256" key="2">
    <source>
        <dbReference type="ARBA" id="ARBA00022525"/>
    </source>
</evidence>
<accession>A0A8C3RZ40</accession>
<feature type="domain" description="ADAMTS/ADAMTS-like cysteine-rich" evidence="4">
    <location>
        <begin position="77"/>
        <end position="176"/>
    </location>
</feature>
<sequence>TWTHPPPAPPLPSRVGTASRTLAFGLEPQPRHRRQPGRGEWTPWGGWSACSSTCGSVGDLGGHENRSSCPECPASSLPFRALQCALYDGKPIPGSQARYRWAPFHGAPNLCDLNCLAVGHNFYYTFGRALDGTRCSPDSPDLCISGQCLTAGCDGILGSSSRSDACGLCDGRDDSCLFVRRVFRAAGPCEPLSAHGLYRGCCRGLPPGVAMMVISELDWTPGKRDPQAHWPP</sequence>
<evidence type="ECO:0000256" key="1">
    <source>
        <dbReference type="ARBA" id="ARBA00004613"/>
    </source>
</evidence>
<dbReference type="AlphaFoldDB" id="A0A8C3RZ40"/>
<dbReference type="Ensembl" id="ENSCSRT00000006560.1">
    <property type="protein sequence ID" value="ENSCSRP00000006356.1"/>
    <property type="gene ID" value="ENSCSRG00000004743.1"/>
</dbReference>
<dbReference type="Pfam" id="PF19236">
    <property type="entry name" value="ADAMTS_CR_3"/>
    <property type="match status" value="1"/>
</dbReference>
<dbReference type="GO" id="GO:0030198">
    <property type="term" value="P:extracellular matrix organization"/>
    <property type="evidence" value="ECO:0007669"/>
    <property type="project" value="InterPro"/>
</dbReference>
<dbReference type="GO" id="GO:0031012">
    <property type="term" value="C:extracellular matrix"/>
    <property type="evidence" value="ECO:0007669"/>
    <property type="project" value="TreeGrafter"/>
</dbReference>
<reference evidence="5" key="1">
    <citation type="submission" date="2025-08" db="UniProtKB">
        <authorList>
            <consortium name="Ensembl"/>
        </authorList>
    </citation>
    <scope>IDENTIFICATION</scope>
</reference>
<dbReference type="PANTHER" id="PTHR13723">
    <property type="entry name" value="ADAMTS A DISINTEGRIN AND METALLOPROTEASE WITH THROMBOSPONDIN MOTIFS PROTEASE"/>
    <property type="match status" value="1"/>
</dbReference>
<dbReference type="GO" id="GO:0004222">
    <property type="term" value="F:metalloendopeptidase activity"/>
    <property type="evidence" value="ECO:0007669"/>
    <property type="project" value="TreeGrafter"/>
</dbReference>
<dbReference type="PANTHER" id="PTHR13723:SF173">
    <property type="entry name" value="ADAMTS-LIKE PROTEIN 5"/>
    <property type="match status" value="1"/>
</dbReference>
<feature type="disulfide bond" evidence="3">
    <location>
        <begin position="50"/>
        <end position="69"/>
    </location>
</feature>
<dbReference type="InterPro" id="IPR050439">
    <property type="entry name" value="ADAMTS_ADAMTS-like"/>
</dbReference>
<comment type="subcellular location">
    <subcellularLocation>
        <location evidence="1">Secreted</location>
    </subcellularLocation>
</comment>
<proteinExistence type="predicted"/>
<evidence type="ECO:0000256" key="3">
    <source>
        <dbReference type="PIRSR" id="PIRSR613273-3"/>
    </source>
</evidence>
<feature type="disulfide bond" evidence="3">
    <location>
        <begin position="54"/>
        <end position="72"/>
    </location>
</feature>
<dbReference type="GO" id="GO:0005576">
    <property type="term" value="C:extracellular region"/>
    <property type="evidence" value="ECO:0007669"/>
    <property type="project" value="UniProtKB-SubCell"/>
</dbReference>
<dbReference type="InterPro" id="IPR013273">
    <property type="entry name" value="ADAMTS/ADAMTS-like"/>
</dbReference>
<evidence type="ECO:0000259" key="4">
    <source>
        <dbReference type="Pfam" id="PF19236"/>
    </source>
</evidence>
<dbReference type="InterPro" id="IPR045371">
    <property type="entry name" value="ADAMTS_CR_3"/>
</dbReference>
<protein>
    <recommendedName>
        <fullName evidence="4">ADAMTS/ADAMTS-like cysteine-rich domain-containing protein</fullName>
    </recommendedName>
</protein>